<accession>C6BDZ8</accession>
<evidence type="ECO:0000313" key="1">
    <source>
        <dbReference type="EMBL" id="ACS63933.1"/>
    </source>
</evidence>
<proteinExistence type="predicted"/>
<gene>
    <name evidence="1" type="ordered locus">Rpic12D_2662</name>
</gene>
<dbReference type="EMBL" id="CP001644">
    <property type="protein sequence ID" value="ACS63933.1"/>
    <property type="molecule type" value="Genomic_DNA"/>
</dbReference>
<dbReference type="HOGENOM" id="CLU_2900994_0_0_4"/>
<dbReference type="AlphaFoldDB" id="C6BDZ8"/>
<organism evidence="1">
    <name type="scientific">Ralstonia pickettii (strain 12D)</name>
    <dbReference type="NCBI Taxonomy" id="428406"/>
    <lineage>
        <taxon>Bacteria</taxon>
        <taxon>Pseudomonadati</taxon>
        <taxon>Pseudomonadota</taxon>
        <taxon>Betaproteobacteria</taxon>
        <taxon>Burkholderiales</taxon>
        <taxon>Burkholderiaceae</taxon>
        <taxon>Ralstonia</taxon>
    </lineage>
</organism>
<protein>
    <submittedName>
        <fullName evidence="1">Uncharacterized protein</fullName>
    </submittedName>
</protein>
<dbReference type="KEGG" id="rpf:Rpic12D_2662"/>
<name>C6BDZ8_RALP1</name>
<reference evidence="1" key="1">
    <citation type="submission" date="2009-06" db="EMBL/GenBank/DDBJ databases">
        <title>Complete sequence chromosome 1 of Ralstonia pickettii 12D.</title>
        <authorList>
            <consortium name="US DOE Joint Genome Institute"/>
            <person name="Lucas S."/>
            <person name="Copeland A."/>
            <person name="Lapidus A."/>
            <person name="Glavina del Rio T."/>
            <person name="Dalin E."/>
            <person name="Tice H."/>
            <person name="Bruce D."/>
            <person name="Goodwin L."/>
            <person name="Pitluck S."/>
            <person name="Sims D."/>
            <person name="Meincke L."/>
            <person name="Brettin T."/>
            <person name="Detter J.C."/>
            <person name="Han C."/>
            <person name="Larimer F."/>
            <person name="Land M."/>
            <person name="Hauser L."/>
            <person name="Kyrpides N."/>
            <person name="Ovchinnikova G."/>
            <person name="Marsh T."/>
            <person name="Richardson P."/>
        </authorList>
    </citation>
    <scope>NUCLEOTIDE SEQUENCE [LARGE SCALE GENOMIC DNA]</scope>
    <source>
        <strain evidence="1">12D</strain>
    </source>
</reference>
<sequence>MLFPNGSAEALKHLGNLRGMNVKGEHEKFLYLTGMFTSNIAGLGDASGRNSWLLHGLWRQAG</sequence>